<sequence>MDASRAALLIARCTVGDRFSARWSRSYKRTTSRDRRWSTRFRGVLRWKQVDSDAFVAQAVSA</sequence>
<dbReference type="Proteomes" id="UP000064967">
    <property type="component" value="Chromosome"/>
</dbReference>
<proteinExistence type="predicted"/>
<dbReference type="KEGG" id="llu:AKJ09_09014"/>
<reference evidence="1 2" key="1">
    <citation type="submission" date="2015-08" db="EMBL/GenBank/DDBJ databases">
        <authorList>
            <person name="Babu N.S."/>
            <person name="Beckwith C.J."/>
            <person name="Beseler K.G."/>
            <person name="Brison A."/>
            <person name="Carone J.V."/>
            <person name="Caskin T.P."/>
            <person name="Diamond M."/>
            <person name="Durham M.E."/>
            <person name="Foxe J.M."/>
            <person name="Go M."/>
            <person name="Henderson B.A."/>
            <person name="Jones I.B."/>
            <person name="McGettigan J.A."/>
            <person name="Micheletti S.J."/>
            <person name="Nasrallah M.E."/>
            <person name="Ortiz D."/>
            <person name="Piller C.R."/>
            <person name="Privatt S.R."/>
            <person name="Schneider S.L."/>
            <person name="Sharp S."/>
            <person name="Smith T.C."/>
            <person name="Stanton J.D."/>
            <person name="Ullery H.E."/>
            <person name="Wilson R.J."/>
            <person name="Serrano M.G."/>
            <person name="Buck G."/>
            <person name="Lee V."/>
            <person name="Wang Y."/>
            <person name="Carvalho R."/>
            <person name="Voegtly L."/>
            <person name="Shi R."/>
            <person name="Duckworth R."/>
            <person name="Johnson A."/>
            <person name="Loviza R."/>
            <person name="Walstead R."/>
            <person name="Shah Z."/>
            <person name="Kiflezghi M."/>
            <person name="Wade K."/>
            <person name="Ball S.L."/>
            <person name="Bradley K.W."/>
            <person name="Asai D.J."/>
            <person name="Bowman C.A."/>
            <person name="Russell D.A."/>
            <person name="Pope W.H."/>
            <person name="Jacobs-Sera D."/>
            <person name="Hendrix R.W."/>
            <person name="Hatfull G.F."/>
        </authorList>
    </citation>
    <scope>NUCLEOTIDE SEQUENCE [LARGE SCALE GENOMIC DNA]</scope>
    <source>
        <strain evidence="1 2">DSM 27648</strain>
    </source>
</reference>
<evidence type="ECO:0000313" key="2">
    <source>
        <dbReference type="Proteomes" id="UP000064967"/>
    </source>
</evidence>
<keyword evidence="2" id="KW-1185">Reference proteome</keyword>
<name>A0A0K1Q980_9BACT</name>
<dbReference type="AlphaFoldDB" id="A0A0K1Q980"/>
<organism evidence="1 2">
    <name type="scientific">Labilithrix luteola</name>
    <dbReference type="NCBI Taxonomy" id="1391654"/>
    <lineage>
        <taxon>Bacteria</taxon>
        <taxon>Pseudomonadati</taxon>
        <taxon>Myxococcota</taxon>
        <taxon>Polyangia</taxon>
        <taxon>Polyangiales</taxon>
        <taxon>Labilitrichaceae</taxon>
        <taxon>Labilithrix</taxon>
    </lineage>
</organism>
<accession>A0A0K1Q980</accession>
<dbReference type="EMBL" id="CP012333">
    <property type="protein sequence ID" value="AKV02351.1"/>
    <property type="molecule type" value="Genomic_DNA"/>
</dbReference>
<protein>
    <submittedName>
        <fullName evidence="1">Uncharacterized protein</fullName>
    </submittedName>
</protein>
<gene>
    <name evidence="1" type="ORF">AKJ09_09014</name>
</gene>
<evidence type="ECO:0000313" key="1">
    <source>
        <dbReference type="EMBL" id="AKV02351.1"/>
    </source>
</evidence>